<keyword evidence="2" id="KW-1185">Reference proteome</keyword>
<evidence type="ECO:0000313" key="1">
    <source>
        <dbReference type="EMBL" id="CAG9332630.1"/>
    </source>
</evidence>
<comment type="caution">
    <text evidence="1">The sequence shown here is derived from an EMBL/GenBank/DDBJ whole genome shotgun (WGS) entry which is preliminary data.</text>
</comment>
<proteinExistence type="predicted"/>
<evidence type="ECO:0000313" key="2">
    <source>
        <dbReference type="Proteomes" id="UP001162131"/>
    </source>
</evidence>
<dbReference type="Proteomes" id="UP001162131">
    <property type="component" value="Unassembled WGS sequence"/>
</dbReference>
<sequence length="183" mass="21148">MEQELVSLTKDNPELGTLERRISTFVSKHHGMDKLCFAWLYCTYNGDYDLLKRTIKFYHKTGIKTFFGLFGPKVVYGSLYYPSDDAGLKLIIEIVPRDLIISALRAGQYYVLKLFMMNMALDVSENKLTDDKIYWNFRKLELLINLRPEEVVVAIKAGIEQKAISETVKEKIVTSLKLHIESE</sequence>
<reference evidence="1" key="1">
    <citation type="submission" date="2021-09" db="EMBL/GenBank/DDBJ databases">
        <authorList>
            <consortium name="AG Swart"/>
            <person name="Singh M."/>
            <person name="Singh A."/>
            <person name="Seah K."/>
            <person name="Emmerich C."/>
        </authorList>
    </citation>
    <scope>NUCLEOTIDE SEQUENCE</scope>
    <source>
        <strain evidence="1">ATCC30299</strain>
    </source>
</reference>
<name>A0AAU9JZC0_9CILI</name>
<organism evidence="1 2">
    <name type="scientific">Blepharisma stoltei</name>
    <dbReference type="NCBI Taxonomy" id="1481888"/>
    <lineage>
        <taxon>Eukaryota</taxon>
        <taxon>Sar</taxon>
        <taxon>Alveolata</taxon>
        <taxon>Ciliophora</taxon>
        <taxon>Postciliodesmatophora</taxon>
        <taxon>Heterotrichea</taxon>
        <taxon>Heterotrichida</taxon>
        <taxon>Blepharismidae</taxon>
        <taxon>Blepharisma</taxon>
    </lineage>
</organism>
<dbReference type="AlphaFoldDB" id="A0AAU9JZC0"/>
<protein>
    <submittedName>
        <fullName evidence="1">Uncharacterized protein</fullName>
    </submittedName>
</protein>
<gene>
    <name evidence="1" type="ORF">BSTOLATCC_MIC56923</name>
</gene>
<accession>A0AAU9JZC0</accession>
<dbReference type="EMBL" id="CAJZBQ010000055">
    <property type="protein sequence ID" value="CAG9332630.1"/>
    <property type="molecule type" value="Genomic_DNA"/>
</dbReference>